<feature type="transmembrane region" description="Helical" evidence="9">
    <location>
        <begin position="27"/>
        <end position="47"/>
    </location>
</feature>
<dbReference type="PANTHER" id="PTHR42810">
    <property type="entry name" value="PURINE PERMEASE C1399.01C-RELATED"/>
    <property type="match status" value="1"/>
</dbReference>
<keyword evidence="11" id="KW-1185">Reference proteome</keyword>
<accession>A0ABP8EWM2</accession>
<dbReference type="RefSeq" id="WP_345042293.1">
    <property type="nucleotide sequence ID" value="NZ_BAABBA010000014.1"/>
</dbReference>
<feature type="transmembrane region" description="Helical" evidence="9">
    <location>
        <begin position="242"/>
        <end position="262"/>
    </location>
</feature>
<feature type="transmembrane region" description="Helical" evidence="9">
    <location>
        <begin position="114"/>
        <end position="134"/>
    </location>
</feature>
<dbReference type="EMBL" id="BAABBA010000014">
    <property type="protein sequence ID" value="GAA4288405.1"/>
    <property type="molecule type" value="Genomic_DNA"/>
</dbReference>
<feature type="compositionally biased region" description="Basic residues" evidence="8">
    <location>
        <begin position="493"/>
        <end position="502"/>
    </location>
</feature>
<evidence type="ECO:0000313" key="11">
    <source>
        <dbReference type="Proteomes" id="UP001499841"/>
    </source>
</evidence>
<evidence type="ECO:0000256" key="7">
    <source>
        <dbReference type="ARBA" id="ARBA00023136"/>
    </source>
</evidence>
<feature type="compositionally biased region" description="Basic and acidic residues" evidence="8">
    <location>
        <begin position="546"/>
        <end position="556"/>
    </location>
</feature>
<feature type="transmembrane region" description="Helical" evidence="9">
    <location>
        <begin position="352"/>
        <end position="373"/>
    </location>
</feature>
<dbReference type="InterPro" id="IPR006043">
    <property type="entry name" value="NCS2"/>
</dbReference>
<feature type="transmembrane region" description="Helical" evidence="9">
    <location>
        <begin position="413"/>
        <end position="436"/>
    </location>
</feature>
<feature type="region of interest" description="Disordered" evidence="8">
    <location>
        <begin position="490"/>
        <end position="510"/>
    </location>
</feature>
<evidence type="ECO:0000256" key="3">
    <source>
        <dbReference type="ARBA" id="ARBA00022448"/>
    </source>
</evidence>
<feature type="transmembrane region" description="Helical" evidence="9">
    <location>
        <begin position="204"/>
        <end position="222"/>
    </location>
</feature>
<evidence type="ECO:0000256" key="8">
    <source>
        <dbReference type="SAM" id="MobiDB-lite"/>
    </source>
</evidence>
<comment type="subcellular location">
    <subcellularLocation>
        <location evidence="1">Cell membrane</location>
        <topology evidence="1">Multi-pass membrane protein</topology>
    </subcellularLocation>
</comment>
<dbReference type="NCBIfam" id="TIGR00801">
    <property type="entry name" value="ncs2"/>
    <property type="match status" value="1"/>
</dbReference>
<comment type="similarity">
    <text evidence="2">Belongs to the nucleobase:cation symporter-2 (NCS2) (TC 2.A.40) family.</text>
</comment>
<dbReference type="InterPro" id="IPR017588">
    <property type="entry name" value="UacT-like"/>
</dbReference>
<evidence type="ECO:0000256" key="2">
    <source>
        <dbReference type="ARBA" id="ARBA00008821"/>
    </source>
</evidence>
<organism evidence="10 11">
    <name type="scientific">Georgenia daeguensis</name>
    <dbReference type="NCBI Taxonomy" id="908355"/>
    <lineage>
        <taxon>Bacteria</taxon>
        <taxon>Bacillati</taxon>
        <taxon>Actinomycetota</taxon>
        <taxon>Actinomycetes</taxon>
        <taxon>Micrococcales</taxon>
        <taxon>Bogoriellaceae</taxon>
        <taxon>Georgenia</taxon>
    </lineage>
</organism>
<feature type="region of interest" description="Disordered" evidence="8">
    <location>
        <begin position="528"/>
        <end position="562"/>
    </location>
</feature>
<feature type="transmembrane region" description="Helical" evidence="9">
    <location>
        <begin position="177"/>
        <end position="197"/>
    </location>
</feature>
<reference evidence="11" key="1">
    <citation type="journal article" date="2019" name="Int. J. Syst. Evol. Microbiol.">
        <title>The Global Catalogue of Microorganisms (GCM) 10K type strain sequencing project: providing services to taxonomists for standard genome sequencing and annotation.</title>
        <authorList>
            <consortium name="The Broad Institute Genomics Platform"/>
            <consortium name="The Broad Institute Genome Sequencing Center for Infectious Disease"/>
            <person name="Wu L."/>
            <person name="Ma J."/>
        </authorList>
    </citation>
    <scope>NUCLEOTIDE SEQUENCE [LARGE SCALE GENOMIC DNA]</scope>
    <source>
        <strain evidence="11">JCM 17459</strain>
    </source>
</reference>
<comment type="caution">
    <text evidence="10">The sequence shown here is derived from an EMBL/GenBank/DDBJ whole genome shotgun (WGS) entry which is preliminary data.</text>
</comment>
<dbReference type="NCBIfam" id="TIGR03173">
    <property type="entry name" value="pbuX"/>
    <property type="match status" value="1"/>
</dbReference>
<evidence type="ECO:0000256" key="9">
    <source>
        <dbReference type="SAM" id="Phobius"/>
    </source>
</evidence>
<dbReference type="Proteomes" id="UP001499841">
    <property type="component" value="Unassembled WGS sequence"/>
</dbReference>
<protein>
    <submittedName>
        <fullName evidence="10">Nucleobase:cation symporter-2 family protein</fullName>
    </submittedName>
</protein>
<feature type="transmembrane region" description="Helical" evidence="9">
    <location>
        <begin position="143"/>
        <end position="165"/>
    </location>
</feature>
<evidence type="ECO:0000313" key="10">
    <source>
        <dbReference type="EMBL" id="GAA4288405.1"/>
    </source>
</evidence>
<dbReference type="NCBIfam" id="NF037981">
    <property type="entry name" value="NCS2_1"/>
    <property type="match status" value="1"/>
</dbReference>
<feature type="transmembrane region" description="Helical" evidence="9">
    <location>
        <begin position="327"/>
        <end position="346"/>
    </location>
</feature>
<keyword evidence="5 9" id="KW-0812">Transmembrane</keyword>
<proteinExistence type="inferred from homology"/>
<keyword evidence="6 9" id="KW-1133">Transmembrane helix</keyword>
<feature type="transmembrane region" description="Helical" evidence="9">
    <location>
        <begin position="59"/>
        <end position="76"/>
    </location>
</feature>
<dbReference type="InterPro" id="IPR006042">
    <property type="entry name" value="Xan_ur_permease"/>
</dbReference>
<dbReference type="PANTHER" id="PTHR42810:SF4">
    <property type="entry name" value="URIC ACID TRANSPORTER UACT"/>
    <property type="match status" value="1"/>
</dbReference>
<keyword evidence="7 9" id="KW-0472">Membrane</keyword>
<evidence type="ECO:0000256" key="5">
    <source>
        <dbReference type="ARBA" id="ARBA00022692"/>
    </source>
</evidence>
<sequence>MTGTTAPVELPTGQRPEDEKYSVGKTFLYGLQHIMTMYGGVIAPPLIVGQAAGLDGAQIGILVSASLLVSGAATILQTVGIPFFGSQLPLVQGISFASVSTMVAVATGDGGLPAVFGSIIVAGAIGLLISPFFAQIIRFFPPVVTGTIITVIGVSLLPVAVRWMMGSNAEAPDWGSTANIGLAMFTLVVVLVLSRFLQGTISRLSILLGLVIGTVFAAGVGMADFSAVAQGATVALPTPFEFGLPVFEIGAIISMTIVILVIMTETTADVIAVGEIVGTKVDARRVGDGLRADMVATTLAPVLNSFPASAFAQNVGLVAITGIKSRWAVAAGGSVLLVLGLLPVLGRVVAAIPMPVLGGAGIVLFGSVAASGIRTLSKVEYDNNLNLTLVAVAISFGVIPIAMPTFYDAFPAWVGMVFHSGISAASVVAVLLNILFNEVRWGRAKDPSVFTVASSARLVVAAEQEERRSEYFAIVDGERAASREARRAAERRARVRGGHGRRSGSVSALDLDGDGVPDILQLRHRGVAGQPRGTAGGPHAAGAGRHAADPERDESAVRAWQR</sequence>
<gene>
    <name evidence="10" type="ORF">GCM10022262_27650</name>
</gene>
<evidence type="ECO:0000256" key="1">
    <source>
        <dbReference type="ARBA" id="ARBA00004651"/>
    </source>
</evidence>
<dbReference type="Pfam" id="PF00860">
    <property type="entry name" value="Xan_ur_permease"/>
    <property type="match status" value="1"/>
</dbReference>
<feature type="transmembrane region" description="Helical" evidence="9">
    <location>
        <begin position="385"/>
        <end position="407"/>
    </location>
</feature>
<keyword evidence="4" id="KW-1003">Cell membrane</keyword>
<feature type="compositionally biased region" description="Low complexity" evidence="8">
    <location>
        <begin position="531"/>
        <end position="545"/>
    </location>
</feature>
<dbReference type="PROSITE" id="PS01116">
    <property type="entry name" value="XANTH_URACIL_PERMASE"/>
    <property type="match status" value="1"/>
</dbReference>
<name>A0ABP8EWM2_9MICO</name>
<evidence type="ECO:0000256" key="4">
    <source>
        <dbReference type="ARBA" id="ARBA00022475"/>
    </source>
</evidence>
<evidence type="ECO:0000256" key="6">
    <source>
        <dbReference type="ARBA" id="ARBA00022989"/>
    </source>
</evidence>
<keyword evidence="3" id="KW-0813">Transport</keyword>